<dbReference type="InterPro" id="IPR001466">
    <property type="entry name" value="Beta-lactam-related"/>
</dbReference>
<evidence type="ECO:0000256" key="1">
    <source>
        <dbReference type="SAM" id="SignalP"/>
    </source>
</evidence>
<dbReference type="AlphaFoldDB" id="A0A235EFS5"/>
<reference evidence="3 4" key="1">
    <citation type="submission" date="2017-07" db="EMBL/GenBank/DDBJ databases">
        <title>Acidovorax KNDSW TSA 6 genome sequence and assembly.</title>
        <authorList>
            <person name="Mayilraj S."/>
        </authorList>
    </citation>
    <scope>NUCLEOTIDE SEQUENCE [LARGE SCALE GENOMIC DNA]</scope>
    <source>
        <strain evidence="3 4">KNDSW-TSA6</strain>
    </source>
</reference>
<dbReference type="Gene3D" id="3.40.710.10">
    <property type="entry name" value="DD-peptidase/beta-lactamase superfamily"/>
    <property type="match status" value="1"/>
</dbReference>
<dbReference type="Pfam" id="PF00144">
    <property type="entry name" value="Beta-lactamase"/>
    <property type="match status" value="1"/>
</dbReference>
<evidence type="ECO:0000259" key="2">
    <source>
        <dbReference type="Pfam" id="PF00144"/>
    </source>
</evidence>
<evidence type="ECO:0000313" key="3">
    <source>
        <dbReference type="EMBL" id="OYD47898.1"/>
    </source>
</evidence>
<feature type="signal peptide" evidence="1">
    <location>
        <begin position="1"/>
        <end position="30"/>
    </location>
</feature>
<accession>A0A235EFS5</accession>
<feature type="chain" id="PRO_5011298555" evidence="1">
    <location>
        <begin position="31"/>
        <end position="356"/>
    </location>
</feature>
<keyword evidence="1" id="KW-0732">Signal</keyword>
<name>A0A235EFS5_9BURK</name>
<evidence type="ECO:0000313" key="4">
    <source>
        <dbReference type="Proteomes" id="UP000215441"/>
    </source>
</evidence>
<dbReference type="PANTHER" id="PTHR43283">
    <property type="entry name" value="BETA-LACTAMASE-RELATED"/>
    <property type="match status" value="1"/>
</dbReference>
<dbReference type="InterPro" id="IPR012338">
    <property type="entry name" value="Beta-lactam/transpept-like"/>
</dbReference>
<organism evidence="3 4">
    <name type="scientific">Acidovorax kalamii</name>
    <dbReference type="NCBI Taxonomy" id="2004485"/>
    <lineage>
        <taxon>Bacteria</taxon>
        <taxon>Pseudomonadati</taxon>
        <taxon>Pseudomonadota</taxon>
        <taxon>Betaproteobacteria</taxon>
        <taxon>Burkholderiales</taxon>
        <taxon>Comamonadaceae</taxon>
        <taxon>Acidovorax</taxon>
    </lineage>
</organism>
<dbReference type="SUPFAM" id="SSF56601">
    <property type="entry name" value="beta-lactamase/transpeptidase-like"/>
    <property type="match status" value="1"/>
</dbReference>
<dbReference type="GO" id="GO:0016787">
    <property type="term" value="F:hydrolase activity"/>
    <property type="evidence" value="ECO:0007669"/>
    <property type="project" value="UniProtKB-KW"/>
</dbReference>
<dbReference type="EMBL" id="NOIG01000015">
    <property type="protein sequence ID" value="OYD47898.1"/>
    <property type="molecule type" value="Genomic_DNA"/>
</dbReference>
<gene>
    <name evidence="3" type="ORF">CBY09_23070</name>
</gene>
<dbReference type="OrthoDB" id="8582986at2"/>
<proteinExistence type="predicted"/>
<keyword evidence="3" id="KW-0378">Hydrolase</keyword>
<dbReference type="Proteomes" id="UP000215441">
    <property type="component" value="Unassembled WGS sequence"/>
</dbReference>
<sequence>MPIRWPVCCASLSLCLLVGGVGLVASTAHAQTVATSTWRESATAEEQALDAAAFQPVEAALATQYPDVQSAVVVLRGRVVYRFYRDGEPERLRDTQSASKSALSALLGTALAQGRIGSVDQRVVELMPEWAPLNPDPRAATITLRHLLTLTAGFALDGGPRTRSGTAAPLPVREAWARPLAADPGQVFAYDNSVTPLLVAVLEKATGMPLADYAQQQLVAPLGLAAPRYQGSIVHLRTLDMAKLGQLYLQRGQWNGQPLLPGAFADASVQVQHAGGPPVGLPYGYLWWVVPGKAARPTFMASGFGGQFIWVYPPLDLVVATTSTVSPESGQRGQALHLIRNPVFATVQRRVAAEPK</sequence>
<dbReference type="RefSeq" id="WP_094291901.1">
    <property type="nucleotide sequence ID" value="NZ_NOIG01000015.1"/>
</dbReference>
<dbReference type="InterPro" id="IPR050789">
    <property type="entry name" value="Diverse_Enzym_Activities"/>
</dbReference>
<protein>
    <submittedName>
        <fullName evidence="3">Serine hydrolase</fullName>
    </submittedName>
</protein>
<keyword evidence="4" id="KW-1185">Reference proteome</keyword>
<comment type="caution">
    <text evidence="3">The sequence shown here is derived from an EMBL/GenBank/DDBJ whole genome shotgun (WGS) entry which is preliminary data.</text>
</comment>
<feature type="domain" description="Beta-lactamase-related" evidence="2">
    <location>
        <begin position="71"/>
        <end position="229"/>
    </location>
</feature>